<dbReference type="AlphaFoldDB" id="A0A9X3IQA1"/>
<dbReference type="Proteomes" id="UP001080333">
    <property type="component" value="Unassembled WGS sequence"/>
</dbReference>
<sequence>MNRLRELRKEQELTLRKLGNIINTSNQNISNWEVGRSNPNIKYLIVLADYFNVSIDYLVGRSDVR</sequence>
<keyword evidence="1" id="KW-0238">DNA-binding</keyword>
<evidence type="ECO:0000313" key="3">
    <source>
        <dbReference type="EMBL" id="MCX7579292.1"/>
    </source>
</evidence>
<reference evidence="3" key="1">
    <citation type="submission" date="2018-08" db="EMBL/GenBank/DDBJ databases">
        <title>Draft genome sequences of Leuconostoc spp. and Weissella spp. with biocontrol potential.</title>
        <authorList>
            <person name="Lo R."/>
            <person name="Ho V.T.T."/>
            <person name="Turner M.S."/>
        </authorList>
    </citation>
    <scope>NUCLEOTIDE SEQUENCE</scope>
    <source>
        <strain evidence="3">156</strain>
    </source>
</reference>
<dbReference type="EMBL" id="QVOQ01000017">
    <property type="protein sequence ID" value="MCX7579292.1"/>
    <property type="molecule type" value="Genomic_DNA"/>
</dbReference>
<dbReference type="SUPFAM" id="SSF47413">
    <property type="entry name" value="lambda repressor-like DNA-binding domains"/>
    <property type="match status" value="1"/>
</dbReference>
<dbReference type="RefSeq" id="WP_267287220.1">
    <property type="nucleotide sequence ID" value="NZ_QVOQ01000017.1"/>
</dbReference>
<evidence type="ECO:0000313" key="4">
    <source>
        <dbReference type="Proteomes" id="UP001080333"/>
    </source>
</evidence>
<proteinExistence type="predicted"/>
<dbReference type="Gene3D" id="1.10.260.40">
    <property type="entry name" value="lambda repressor-like DNA-binding domains"/>
    <property type="match status" value="1"/>
</dbReference>
<dbReference type="SMART" id="SM00530">
    <property type="entry name" value="HTH_XRE"/>
    <property type="match status" value="1"/>
</dbReference>
<dbReference type="PROSITE" id="PS50943">
    <property type="entry name" value="HTH_CROC1"/>
    <property type="match status" value="1"/>
</dbReference>
<dbReference type="InterPro" id="IPR010982">
    <property type="entry name" value="Lambda_DNA-bd_dom_sf"/>
</dbReference>
<accession>A0A9X3IQA1</accession>
<dbReference type="GO" id="GO:0003677">
    <property type="term" value="F:DNA binding"/>
    <property type="evidence" value="ECO:0007669"/>
    <property type="project" value="UniProtKB-KW"/>
</dbReference>
<dbReference type="PANTHER" id="PTHR46558:SF11">
    <property type="entry name" value="HTH-TYPE TRANSCRIPTIONAL REGULATOR XRE"/>
    <property type="match status" value="1"/>
</dbReference>
<feature type="domain" description="HTH cro/C1-type" evidence="2">
    <location>
        <begin position="4"/>
        <end position="58"/>
    </location>
</feature>
<dbReference type="Pfam" id="PF01381">
    <property type="entry name" value="HTH_3"/>
    <property type="match status" value="1"/>
</dbReference>
<evidence type="ECO:0000259" key="2">
    <source>
        <dbReference type="PROSITE" id="PS50943"/>
    </source>
</evidence>
<dbReference type="CDD" id="cd00093">
    <property type="entry name" value="HTH_XRE"/>
    <property type="match status" value="1"/>
</dbReference>
<organism evidence="3 4">
    <name type="scientific">Leuconostoc falkenbergense</name>
    <dbReference type="NCBI Taxonomy" id="2766470"/>
    <lineage>
        <taxon>Bacteria</taxon>
        <taxon>Bacillati</taxon>
        <taxon>Bacillota</taxon>
        <taxon>Bacilli</taxon>
        <taxon>Lactobacillales</taxon>
        <taxon>Lactobacillaceae</taxon>
        <taxon>Leuconostoc</taxon>
    </lineage>
</organism>
<dbReference type="InterPro" id="IPR001387">
    <property type="entry name" value="Cro/C1-type_HTH"/>
</dbReference>
<comment type="caution">
    <text evidence="3">The sequence shown here is derived from an EMBL/GenBank/DDBJ whole genome shotgun (WGS) entry which is preliminary data.</text>
</comment>
<protein>
    <submittedName>
        <fullName evidence="3">XRE family transcriptional regulator</fullName>
    </submittedName>
</protein>
<name>A0A9X3IQA1_9LACO</name>
<gene>
    <name evidence="3" type="ORF">D0502_07865</name>
</gene>
<dbReference type="PANTHER" id="PTHR46558">
    <property type="entry name" value="TRACRIPTIONAL REGULATORY PROTEIN-RELATED-RELATED"/>
    <property type="match status" value="1"/>
</dbReference>
<evidence type="ECO:0000256" key="1">
    <source>
        <dbReference type="ARBA" id="ARBA00023125"/>
    </source>
</evidence>